<evidence type="ECO:0000256" key="7">
    <source>
        <dbReference type="SAM" id="SignalP"/>
    </source>
</evidence>
<sequence>MSPAPLLTVLVVTALLPGAGALQCQKGSIETVRDALELPLNWTAGQETCVVGQGCQDTLMIIENGHQVNMVIIKGCTAAENQEAQVTRHRAGPGLSVISYHHVCRHADFCNAVSTTKALGDLSTTTAPGTLRCPVCFSRGQPCPEDSREHICPAGYTHCYDGILKLRGGGIFSTLRVQGCLPRPGCNLLNGTQTIGVMDVSESCGPRSDALTCFQGVMLQSGSGFNQDPEEWSVNGKQTCNVGEMCQETLLLIDVGPSAILVGSKGCGVPGGQESQGVSIHSRPPGILVVSYSRFCSSNLCNNANSSSVLLSSLQRAPPVPGDVQCPACVQILGSCFSSSTLVTCPKSATHCYRGSFQMFGGGLSSPLTIQGCMAPNSTSLLNRTQNIGIFSVTESFENKEAKKAKNFQLNSAALAACLAPVLGLGLALGVMSFSLPANLISL</sequence>
<dbReference type="PANTHER" id="PTHR16529:SF8">
    <property type="entry name" value="CD177 ANTIGEN"/>
    <property type="match status" value="1"/>
</dbReference>
<feature type="signal peptide" evidence="7">
    <location>
        <begin position="1"/>
        <end position="21"/>
    </location>
</feature>
<keyword evidence="4 6" id="KW-0472">Membrane</keyword>
<proteinExistence type="predicted"/>
<dbReference type="OrthoDB" id="9538399at2759"/>
<feature type="domain" description="UPAR/Ly6" evidence="8">
    <location>
        <begin position="48"/>
        <end position="112"/>
    </location>
</feature>
<evidence type="ECO:0000256" key="4">
    <source>
        <dbReference type="ARBA" id="ARBA00023136"/>
    </source>
</evidence>
<dbReference type="GO" id="GO:0043315">
    <property type="term" value="P:positive regulation of neutrophil degranulation"/>
    <property type="evidence" value="ECO:0007669"/>
    <property type="project" value="TreeGrafter"/>
</dbReference>
<dbReference type="KEGG" id="dord:105998047"/>
<keyword evidence="6" id="KW-0812">Transmembrane</keyword>
<dbReference type="CDD" id="cd23637">
    <property type="entry name" value="TFP_LU_ECD_CD177_rpt4"/>
    <property type="match status" value="1"/>
</dbReference>
<evidence type="ECO:0000313" key="9">
    <source>
        <dbReference type="Proteomes" id="UP000081671"/>
    </source>
</evidence>
<name>A0A1S3GH17_DIPOR</name>
<evidence type="ECO:0000313" key="10">
    <source>
        <dbReference type="RefSeq" id="XP_012888101.1"/>
    </source>
</evidence>
<organism evidence="9 10">
    <name type="scientific">Dipodomys ordii</name>
    <name type="common">Ord's kangaroo rat</name>
    <dbReference type="NCBI Taxonomy" id="10020"/>
    <lineage>
        <taxon>Eukaryota</taxon>
        <taxon>Metazoa</taxon>
        <taxon>Chordata</taxon>
        <taxon>Craniata</taxon>
        <taxon>Vertebrata</taxon>
        <taxon>Euteleostomi</taxon>
        <taxon>Mammalia</taxon>
        <taxon>Eutheria</taxon>
        <taxon>Euarchontoglires</taxon>
        <taxon>Glires</taxon>
        <taxon>Rodentia</taxon>
        <taxon>Castorimorpha</taxon>
        <taxon>Heteromyidae</taxon>
        <taxon>Dipodomyinae</taxon>
        <taxon>Dipodomys</taxon>
    </lineage>
</organism>
<keyword evidence="9" id="KW-1185">Reference proteome</keyword>
<keyword evidence="3 7" id="KW-0732">Signal</keyword>
<evidence type="ECO:0000259" key="8">
    <source>
        <dbReference type="Pfam" id="PF00021"/>
    </source>
</evidence>
<dbReference type="CDD" id="cd23624">
    <property type="entry name" value="TFP_LU_ECD_CD177_rpt3"/>
    <property type="match status" value="1"/>
</dbReference>
<evidence type="ECO:0000256" key="2">
    <source>
        <dbReference type="ARBA" id="ARBA00022475"/>
    </source>
</evidence>
<keyword evidence="2" id="KW-1003">Cell membrane</keyword>
<dbReference type="Pfam" id="PF00021">
    <property type="entry name" value="UPAR_LY6"/>
    <property type="match status" value="3"/>
</dbReference>
<dbReference type="CTD" id="57126"/>
<dbReference type="GO" id="GO:0045217">
    <property type="term" value="P:cell-cell junction maintenance"/>
    <property type="evidence" value="ECO:0007669"/>
    <property type="project" value="TreeGrafter"/>
</dbReference>
<feature type="transmembrane region" description="Helical" evidence="6">
    <location>
        <begin position="413"/>
        <end position="436"/>
    </location>
</feature>
<dbReference type="CDD" id="cd23636">
    <property type="entry name" value="TFP_LU_ECD_CD177_rpt2"/>
    <property type="match status" value="1"/>
</dbReference>
<evidence type="ECO:0000256" key="6">
    <source>
        <dbReference type="SAM" id="Phobius"/>
    </source>
</evidence>
<dbReference type="SUPFAM" id="SSF57302">
    <property type="entry name" value="Snake toxin-like"/>
    <property type="match status" value="2"/>
</dbReference>
<feature type="domain" description="UPAR/Ly6" evidence="8">
    <location>
        <begin position="130"/>
        <end position="206"/>
    </location>
</feature>
<dbReference type="FunCoup" id="A0A1S3GH17">
    <property type="interactions" value="1"/>
</dbReference>
<dbReference type="GeneID" id="105998047"/>
<dbReference type="AlphaFoldDB" id="A0A1S3GH17"/>
<dbReference type="GO" id="GO:0007159">
    <property type="term" value="P:leukocyte cell-cell adhesion"/>
    <property type="evidence" value="ECO:0007669"/>
    <property type="project" value="TreeGrafter"/>
</dbReference>
<feature type="domain" description="UPAR/Ly6" evidence="8">
    <location>
        <begin position="323"/>
        <end position="399"/>
    </location>
</feature>
<gene>
    <name evidence="10" type="primary">Cd177</name>
</gene>
<comment type="subcellular location">
    <subcellularLocation>
        <location evidence="1">Cell membrane</location>
    </subcellularLocation>
</comment>
<accession>A0A1S3GH17</accession>
<dbReference type="CDD" id="cd23623">
    <property type="entry name" value="TFP_LU_ECD_CD177_rpt1"/>
    <property type="match status" value="1"/>
</dbReference>
<dbReference type="InterPro" id="IPR016054">
    <property type="entry name" value="LY6_UPA_recep-like"/>
</dbReference>
<dbReference type="InterPro" id="IPR045860">
    <property type="entry name" value="Snake_toxin-like_sf"/>
</dbReference>
<dbReference type="GO" id="GO:2001044">
    <property type="term" value="P:regulation of integrin-mediated signaling pathway"/>
    <property type="evidence" value="ECO:0007669"/>
    <property type="project" value="TreeGrafter"/>
</dbReference>
<dbReference type="RefSeq" id="XP_012888101.1">
    <property type="nucleotide sequence ID" value="XM_013032647.1"/>
</dbReference>
<evidence type="ECO:0000256" key="1">
    <source>
        <dbReference type="ARBA" id="ARBA00004236"/>
    </source>
</evidence>
<dbReference type="Proteomes" id="UP000081671">
    <property type="component" value="Unplaced"/>
</dbReference>
<dbReference type="InterPro" id="IPR051899">
    <property type="entry name" value="Fert-Immune_med_protein"/>
</dbReference>
<dbReference type="PANTHER" id="PTHR16529">
    <property type="entry name" value="CD177 ANTIGEN"/>
    <property type="match status" value="1"/>
</dbReference>
<evidence type="ECO:0000256" key="5">
    <source>
        <dbReference type="ARBA" id="ARBA00023180"/>
    </source>
</evidence>
<protein>
    <submittedName>
        <fullName evidence="10">CD177 antigen</fullName>
    </submittedName>
</protein>
<dbReference type="GO" id="GO:0098742">
    <property type="term" value="P:cell-cell adhesion via plasma-membrane adhesion molecules"/>
    <property type="evidence" value="ECO:0007669"/>
    <property type="project" value="TreeGrafter"/>
</dbReference>
<dbReference type="GO" id="GO:0044853">
    <property type="term" value="C:plasma membrane raft"/>
    <property type="evidence" value="ECO:0007669"/>
    <property type="project" value="TreeGrafter"/>
</dbReference>
<feature type="chain" id="PRO_5010299074" evidence="7">
    <location>
        <begin position="22"/>
        <end position="443"/>
    </location>
</feature>
<reference evidence="10" key="1">
    <citation type="submission" date="2025-08" db="UniProtKB">
        <authorList>
            <consortium name="RefSeq"/>
        </authorList>
    </citation>
    <scope>IDENTIFICATION</scope>
    <source>
        <tissue evidence="10">Kidney</tissue>
    </source>
</reference>
<dbReference type="InParanoid" id="A0A1S3GH17"/>
<keyword evidence="5" id="KW-0325">Glycoprotein</keyword>
<evidence type="ECO:0000256" key="3">
    <source>
        <dbReference type="ARBA" id="ARBA00022729"/>
    </source>
</evidence>
<keyword evidence="6" id="KW-1133">Transmembrane helix</keyword>